<gene>
    <name evidence="1" type="ORF">CEUSTIGMA_g11799.t1</name>
</gene>
<accession>A0A250XMT9</accession>
<evidence type="ECO:0000313" key="2">
    <source>
        <dbReference type="Proteomes" id="UP000232323"/>
    </source>
</evidence>
<sequence>MDVHGSGGEPRGLSHITLSNKDLWEEYIFHNGDHHVHISPKVHTQGIKNLQVAFAERAHARVCHHGRKANVNADLAKTGKNVDDTKVQGGWEKGVHSLYGQLINCDTAAKSCGYTLRQLVWFFRCDLLPTSFHDYSSNMLKGFKDMFADNPLKDAVVKFKEFVEFNKKCHNPDEKTVNSADADRMTEGMLEAYVHLFPKVFFQDLPFLYQNNPDHPLFLELPFFTKHASAWARWCTILINYCESAQRAKEVYQKGKTYQNYQQEILTCRSIVLPAVKSGDLSAISVQGEDALIQSLTQEYDDNQQAMWKALASSRRDANTSDMLAIIPSPSSNFKRSWHSKMREATTDAEQLYSYHLTSMVTSGIQGMAAQMAKLSSQVQMSTQSAGGARLITGEDAELQLTMPPPNISSSRGAPSQQREKELKYSLKRRKLLAGLSLIQGCDSTVNTSEALPEENLEYGTIIMRRVLPGSNTSESKVVQLNYSVDPSWIIPMMEVPANYAGTREHKVQWVSWLARTLGMSTFESILSDWDEGLTMKCGAKLAPLRVLEDTKLRDYWRSGPTVNKSVLFYKSLVYMILRNKSDADEGRRHAPMTVDEAIVHVKQSEYPQQQRVYKKASQVPQCYSMAHLLEVAMKGKEWTPKVFEGMLADESLLHSIPVSLWGNVQWELKSRDEDVVQNNMMDVV</sequence>
<name>A0A250XMT9_9CHLO</name>
<dbReference type="AlphaFoldDB" id="A0A250XMT9"/>
<reference evidence="1 2" key="1">
    <citation type="submission" date="2017-08" db="EMBL/GenBank/DDBJ databases">
        <title>Acidophilic green algal genome provides insights into adaptation to an acidic environment.</title>
        <authorList>
            <person name="Hirooka S."/>
            <person name="Hirose Y."/>
            <person name="Kanesaki Y."/>
            <person name="Higuchi S."/>
            <person name="Fujiwara T."/>
            <person name="Onuma R."/>
            <person name="Era A."/>
            <person name="Ohbayashi R."/>
            <person name="Uzuka A."/>
            <person name="Nozaki H."/>
            <person name="Yoshikawa H."/>
            <person name="Miyagishima S.Y."/>
        </authorList>
    </citation>
    <scope>NUCLEOTIDE SEQUENCE [LARGE SCALE GENOMIC DNA]</scope>
    <source>
        <strain evidence="1 2">NIES-2499</strain>
    </source>
</reference>
<organism evidence="1 2">
    <name type="scientific">Chlamydomonas eustigma</name>
    <dbReference type="NCBI Taxonomy" id="1157962"/>
    <lineage>
        <taxon>Eukaryota</taxon>
        <taxon>Viridiplantae</taxon>
        <taxon>Chlorophyta</taxon>
        <taxon>core chlorophytes</taxon>
        <taxon>Chlorophyceae</taxon>
        <taxon>CS clade</taxon>
        <taxon>Chlamydomonadales</taxon>
        <taxon>Chlamydomonadaceae</taxon>
        <taxon>Chlamydomonas</taxon>
    </lineage>
</organism>
<dbReference type="EMBL" id="BEGY01000123">
    <property type="protein sequence ID" value="GAX84377.1"/>
    <property type="molecule type" value="Genomic_DNA"/>
</dbReference>
<comment type="caution">
    <text evidence="1">The sequence shown here is derived from an EMBL/GenBank/DDBJ whole genome shotgun (WGS) entry which is preliminary data.</text>
</comment>
<protein>
    <submittedName>
        <fullName evidence="1">Uncharacterized protein</fullName>
    </submittedName>
</protein>
<proteinExistence type="predicted"/>
<keyword evidence="2" id="KW-1185">Reference proteome</keyword>
<evidence type="ECO:0000313" key="1">
    <source>
        <dbReference type="EMBL" id="GAX84377.1"/>
    </source>
</evidence>
<dbReference type="Proteomes" id="UP000232323">
    <property type="component" value="Unassembled WGS sequence"/>
</dbReference>